<organism evidence="5 6">
    <name type="scientific">Hoeflea algicola</name>
    <dbReference type="NCBI Taxonomy" id="2983763"/>
    <lineage>
        <taxon>Bacteria</taxon>
        <taxon>Pseudomonadati</taxon>
        <taxon>Pseudomonadota</taxon>
        <taxon>Alphaproteobacteria</taxon>
        <taxon>Hyphomicrobiales</taxon>
        <taxon>Rhizobiaceae</taxon>
        <taxon>Hoeflea</taxon>
    </lineage>
</organism>
<accession>A0ABT3Z9T8</accession>
<dbReference type="NCBIfam" id="TIGR01509">
    <property type="entry name" value="HAD-SF-IA-v3"/>
    <property type="match status" value="1"/>
</dbReference>
<dbReference type="PANTHER" id="PTHR46193:SF10">
    <property type="entry name" value="6-PHOSPHOGLUCONATE PHOSPHATASE"/>
    <property type="match status" value="1"/>
</dbReference>
<gene>
    <name evidence="5" type="ORF">OEG84_12140</name>
</gene>
<dbReference type="InterPro" id="IPR036412">
    <property type="entry name" value="HAD-like_sf"/>
</dbReference>
<keyword evidence="3" id="KW-0479">Metal-binding</keyword>
<comment type="similarity">
    <text evidence="2">Belongs to the HAD-like hydrolase superfamily. CbbY/CbbZ/Gph/YieH family.</text>
</comment>
<keyword evidence="4" id="KW-0460">Magnesium</keyword>
<dbReference type="EMBL" id="JAOVZR010000001">
    <property type="protein sequence ID" value="MCY0148441.1"/>
    <property type="molecule type" value="Genomic_DNA"/>
</dbReference>
<dbReference type="SUPFAM" id="SSF56784">
    <property type="entry name" value="HAD-like"/>
    <property type="match status" value="1"/>
</dbReference>
<dbReference type="SFLD" id="SFLDS00003">
    <property type="entry name" value="Haloacid_Dehalogenase"/>
    <property type="match status" value="1"/>
</dbReference>
<evidence type="ECO:0000256" key="1">
    <source>
        <dbReference type="ARBA" id="ARBA00001946"/>
    </source>
</evidence>
<dbReference type="RefSeq" id="WP_267654008.1">
    <property type="nucleotide sequence ID" value="NZ_JAOVZR010000001.1"/>
</dbReference>
<dbReference type="Gene3D" id="3.40.50.1000">
    <property type="entry name" value="HAD superfamily/HAD-like"/>
    <property type="match status" value="1"/>
</dbReference>
<dbReference type="InterPro" id="IPR051600">
    <property type="entry name" value="Beta-PGM-like"/>
</dbReference>
<dbReference type="Proteomes" id="UP001073227">
    <property type="component" value="Unassembled WGS sequence"/>
</dbReference>
<evidence type="ECO:0000313" key="5">
    <source>
        <dbReference type="EMBL" id="MCY0148441.1"/>
    </source>
</evidence>
<keyword evidence="6" id="KW-1185">Reference proteome</keyword>
<evidence type="ECO:0000256" key="4">
    <source>
        <dbReference type="ARBA" id="ARBA00022842"/>
    </source>
</evidence>
<comment type="caution">
    <text evidence="5">The sequence shown here is derived from an EMBL/GenBank/DDBJ whole genome shotgun (WGS) entry which is preliminary data.</text>
</comment>
<dbReference type="GO" id="GO:0016787">
    <property type="term" value="F:hydrolase activity"/>
    <property type="evidence" value="ECO:0007669"/>
    <property type="project" value="UniProtKB-KW"/>
</dbReference>
<name>A0ABT3Z9T8_9HYPH</name>
<evidence type="ECO:0000313" key="6">
    <source>
        <dbReference type="Proteomes" id="UP001073227"/>
    </source>
</evidence>
<dbReference type="Gene3D" id="1.10.150.240">
    <property type="entry name" value="Putative phosphatase, domain 2"/>
    <property type="match status" value="1"/>
</dbReference>
<proteinExistence type="inferred from homology"/>
<reference evidence="5" key="1">
    <citation type="submission" date="2022-10" db="EMBL/GenBank/DDBJ databases">
        <title>Hoeflea sp. G2-23, isolated from marine algae.</title>
        <authorList>
            <person name="Kristyanto S."/>
            <person name="Kim J.M."/>
            <person name="Jeon C.O."/>
        </authorList>
    </citation>
    <scope>NUCLEOTIDE SEQUENCE</scope>
    <source>
        <strain evidence="5">G2-23</strain>
    </source>
</reference>
<dbReference type="InterPro" id="IPR006439">
    <property type="entry name" value="HAD-SF_hydro_IA"/>
</dbReference>
<comment type="cofactor">
    <cofactor evidence="1">
        <name>Mg(2+)</name>
        <dbReference type="ChEBI" id="CHEBI:18420"/>
    </cofactor>
</comment>
<protein>
    <submittedName>
        <fullName evidence="5">HAD family hydrolase</fullName>
    </submittedName>
</protein>
<dbReference type="PANTHER" id="PTHR46193">
    <property type="entry name" value="6-PHOSPHOGLUCONATE PHOSPHATASE"/>
    <property type="match status" value="1"/>
</dbReference>
<dbReference type="CDD" id="cd07526">
    <property type="entry name" value="HAD_BPGM_like"/>
    <property type="match status" value="1"/>
</dbReference>
<keyword evidence="5" id="KW-0378">Hydrolase</keyword>
<dbReference type="InterPro" id="IPR023198">
    <property type="entry name" value="PGP-like_dom2"/>
</dbReference>
<evidence type="ECO:0000256" key="2">
    <source>
        <dbReference type="ARBA" id="ARBA00006171"/>
    </source>
</evidence>
<evidence type="ECO:0000256" key="3">
    <source>
        <dbReference type="ARBA" id="ARBA00022723"/>
    </source>
</evidence>
<sequence>MFAPKLIIFDCDGVLVDSEVISANVLIDALASIGVVVDFAHVQTHFLGRSWATVAAEIRNSHGYLPGNDFEEMYRSQLLKRFERELVPTPGMVALLQSLTVNVCVATSSTPKRAKRSLELTGLSPFFGADVFTASEVEHGKPAPDLFLHAASRMQVDPAECLVIEDAVPGIQAAIHAGMQVLRFTGGSHLQGVSENVLALNGQVRCFDKWQHFPEMGPHATSITNR</sequence>
<dbReference type="Pfam" id="PF00702">
    <property type="entry name" value="Hydrolase"/>
    <property type="match status" value="1"/>
</dbReference>
<dbReference type="SFLD" id="SFLDG01129">
    <property type="entry name" value="C1.5:_HAD__Beta-PGM__Phosphata"/>
    <property type="match status" value="1"/>
</dbReference>
<dbReference type="InterPro" id="IPR023214">
    <property type="entry name" value="HAD_sf"/>
</dbReference>